<reference evidence="2" key="1">
    <citation type="journal article" date="2023" name="G3 (Bethesda)">
        <title>Whole genome assembly and annotation of the endangered Caribbean coral Acropora cervicornis.</title>
        <authorList>
            <person name="Selwyn J.D."/>
            <person name="Vollmer S.V."/>
        </authorList>
    </citation>
    <scope>NUCLEOTIDE SEQUENCE</scope>
    <source>
        <strain evidence="2">K2</strain>
    </source>
</reference>
<dbReference type="EMBL" id="JARQWQ010000041">
    <property type="protein sequence ID" value="KAK2559140.1"/>
    <property type="molecule type" value="Genomic_DNA"/>
</dbReference>
<evidence type="ECO:0000313" key="3">
    <source>
        <dbReference type="Proteomes" id="UP001249851"/>
    </source>
</evidence>
<keyword evidence="3" id="KW-1185">Reference proteome</keyword>
<sequence>MTLNAKAGCVHSKRTSKKHCVNGVTGQLMRLKYRRDHAKFALKKREAQAKQSMCTASDTIIFLNLDFYLVRQFACDLALVDYTYVINYLVRQIDVVVVEIAERCLKLAYLEILVLRVPSLNVTLCEPLTSVETPAFKIDGVSLLSNIEYSAEGIGVWRVYRISPGKIAHQQKSSEGSGALPALVVAQVHQSNFSSIKGRTSASARPSGMKKHPQVPEEKMLQRSFLLVRRTDDFLTVNQIGGFLSRLASKKTLPNEEAEIEVMEAARYEADIDTMISQVVENHLAKYVFQCLATSSGFSSDVSSITPRNFTNFRPQTSKGAFVKGRYDIGFACGKTSHWRASCPNLFFTARSTYRSKFCQVKTPVLLGSSSIVDSKAVNETLEVRIPSVIQVVDSIRSQYPSSTARKLAQFVVKAPVRDSSSRTALACALLSIFYPQEKMNGKRQHKLEQDIIVAITGQALGSSISEKGKKKDEEDKKKANEFRDKAMETMKRKSNPSGSDNSDDEGAAGPSARKSKKRKQPGRPDVTSYLSEKKELERTLRTQELEYKRDALEAETKLRQEQIEVDKRRISLQEEQMNMQLELLKALMSSKR</sequence>
<dbReference type="Proteomes" id="UP001249851">
    <property type="component" value="Unassembled WGS sequence"/>
</dbReference>
<gene>
    <name evidence="2" type="ORF">P5673_018265</name>
</gene>
<accession>A0AAD9QDD8</accession>
<protein>
    <submittedName>
        <fullName evidence="2">Uncharacterized protein</fullName>
    </submittedName>
</protein>
<feature type="region of interest" description="Disordered" evidence="1">
    <location>
        <begin position="465"/>
        <end position="536"/>
    </location>
</feature>
<reference evidence="2" key="2">
    <citation type="journal article" date="2023" name="Science">
        <title>Genomic signatures of disease resistance in endangered staghorn corals.</title>
        <authorList>
            <person name="Vollmer S.V."/>
            <person name="Selwyn J.D."/>
            <person name="Despard B.A."/>
            <person name="Roesel C.L."/>
        </authorList>
    </citation>
    <scope>NUCLEOTIDE SEQUENCE</scope>
    <source>
        <strain evidence="2">K2</strain>
    </source>
</reference>
<dbReference type="AlphaFoldDB" id="A0AAD9QDD8"/>
<feature type="compositionally biased region" description="Basic and acidic residues" evidence="1">
    <location>
        <begin position="467"/>
        <end position="492"/>
    </location>
</feature>
<evidence type="ECO:0000256" key="1">
    <source>
        <dbReference type="SAM" id="MobiDB-lite"/>
    </source>
</evidence>
<comment type="caution">
    <text evidence="2">The sequence shown here is derived from an EMBL/GenBank/DDBJ whole genome shotgun (WGS) entry which is preliminary data.</text>
</comment>
<evidence type="ECO:0000313" key="2">
    <source>
        <dbReference type="EMBL" id="KAK2559140.1"/>
    </source>
</evidence>
<organism evidence="2 3">
    <name type="scientific">Acropora cervicornis</name>
    <name type="common">Staghorn coral</name>
    <dbReference type="NCBI Taxonomy" id="6130"/>
    <lineage>
        <taxon>Eukaryota</taxon>
        <taxon>Metazoa</taxon>
        <taxon>Cnidaria</taxon>
        <taxon>Anthozoa</taxon>
        <taxon>Hexacorallia</taxon>
        <taxon>Scleractinia</taxon>
        <taxon>Astrocoeniina</taxon>
        <taxon>Acroporidae</taxon>
        <taxon>Acropora</taxon>
    </lineage>
</organism>
<proteinExistence type="predicted"/>
<name>A0AAD9QDD8_ACRCE</name>